<comment type="subcellular location">
    <subcellularLocation>
        <location evidence="1">Nucleus</location>
    </subcellularLocation>
</comment>
<reference evidence="3 4" key="1">
    <citation type="submission" date="2019-11" db="EMBL/GenBank/DDBJ databases">
        <title>Whole genome sequence of Oryza granulata.</title>
        <authorList>
            <person name="Li W."/>
        </authorList>
    </citation>
    <scope>NUCLEOTIDE SEQUENCE [LARGE SCALE GENOMIC DNA]</scope>
    <source>
        <strain evidence="4">cv. Menghai</strain>
        <tissue evidence="3">Leaf</tissue>
    </source>
</reference>
<dbReference type="PANTHER" id="PTHR13348:SF0">
    <property type="entry name" value="RIBONUCLEASE P PROTEIN SUBUNIT P29"/>
    <property type="match status" value="1"/>
</dbReference>
<dbReference type="OrthoDB" id="124041at2759"/>
<keyword evidence="4" id="KW-1185">Reference proteome</keyword>
<dbReference type="EMBL" id="SPHZ02000003">
    <property type="protein sequence ID" value="KAF0927735.1"/>
    <property type="molecule type" value="Genomic_DNA"/>
</dbReference>
<dbReference type="Gene3D" id="2.30.30.210">
    <property type="entry name" value="Ribonuclease P/MRP, subunit p29"/>
    <property type="match status" value="1"/>
</dbReference>
<dbReference type="PANTHER" id="PTHR13348">
    <property type="entry name" value="RIBONUCLEASE P SUBUNIT P29"/>
    <property type="match status" value="1"/>
</dbReference>
<dbReference type="InterPro" id="IPR016848">
    <property type="entry name" value="RNase_P/MRP_Rpp29-subunit"/>
</dbReference>
<dbReference type="SUPFAM" id="SSF101744">
    <property type="entry name" value="Rof/RNase P subunit-like"/>
    <property type="match status" value="1"/>
</dbReference>
<dbReference type="InterPro" id="IPR036980">
    <property type="entry name" value="RNase_P/MRP_Rpp29_sf"/>
</dbReference>
<dbReference type="InterPro" id="IPR002730">
    <property type="entry name" value="Rpp29/RNP1"/>
</dbReference>
<comment type="similarity">
    <text evidence="2">Belongs to the eukaryotic/archaeal RNase P protein component 1 family.</text>
</comment>
<evidence type="ECO:0000313" key="4">
    <source>
        <dbReference type="Proteomes" id="UP000479710"/>
    </source>
</evidence>
<sequence>MCRRREGEGALGARWPGREELIGGWKKQLSENLISADLHGALVTVAECKSASYQGVCGIMIQETAETFGIISEDNRFRAVPKAGSVFILQADSKQTVGRSR</sequence>
<name>A0A6G1ET09_9ORYZ</name>
<dbReference type="SMART" id="SM00538">
    <property type="entry name" value="POP4"/>
    <property type="match status" value="1"/>
</dbReference>
<protein>
    <submittedName>
        <fullName evidence="3">Uncharacterized protein</fullName>
    </submittedName>
</protein>
<dbReference type="AlphaFoldDB" id="A0A6G1ET09"/>
<comment type="caution">
    <text evidence="3">The sequence shown here is derived from an EMBL/GenBank/DDBJ whole genome shotgun (WGS) entry which is preliminary data.</text>
</comment>
<dbReference type="InterPro" id="IPR023534">
    <property type="entry name" value="Rof/RNase_P-like"/>
</dbReference>
<dbReference type="GO" id="GO:0033204">
    <property type="term" value="F:ribonuclease P RNA binding"/>
    <property type="evidence" value="ECO:0007669"/>
    <property type="project" value="InterPro"/>
</dbReference>
<dbReference type="GO" id="GO:0030677">
    <property type="term" value="C:ribonuclease P complex"/>
    <property type="evidence" value="ECO:0007669"/>
    <property type="project" value="InterPro"/>
</dbReference>
<dbReference type="GO" id="GO:0006364">
    <property type="term" value="P:rRNA processing"/>
    <property type="evidence" value="ECO:0007669"/>
    <property type="project" value="TreeGrafter"/>
</dbReference>
<dbReference type="GO" id="GO:0000172">
    <property type="term" value="C:ribonuclease MRP complex"/>
    <property type="evidence" value="ECO:0007669"/>
    <property type="project" value="InterPro"/>
</dbReference>
<dbReference type="GO" id="GO:0005634">
    <property type="term" value="C:nucleus"/>
    <property type="evidence" value="ECO:0007669"/>
    <property type="project" value="UniProtKB-SubCell"/>
</dbReference>
<gene>
    <name evidence="3" type="ORF">E2562_035984</name>
</gene>
<evidence type="ECO:0000313" key="3">
    <source>
        <dbReference type="EMBL" id="KAF0927735.1"/>
    </source>
</evidence>
<proteinExistence type="inferred from homology"/>
<evidence type="ECO:0000256" key="2">
    <source>
        <dbReference type="ARBA" id="ARBA00006181"/>
    </source>
</evidence>
<evidence type="ECO:0000256" key="1">
    <source>
        <dbReference type="ARBA" id="ARBA00004123"/>
    </source>
</evidence>
<dbReference type="Pfam" id="PF01868">
    <property type="entry name" value="RNase_P-MRP_p29"/>
    <property type="match status" value="1"/>
</dbReference>
<organism evidence="3 4">
    <name type="scientific">Oryza meyeriana var. granulata</name>
    <dbReference type="NCBI Taxonomy" id="110450"/>
    <lineage>
        <taxon>Eukaryota</taxon>
        <taxon>Viridiplantae</taxon>
        <taxon>Streptophyta</taxon>
        <taxon>Embryophyta</taxon>
        <taxon>Tracheophyta</taxon>
        <taxon>Spermatophyta</taxon>
        <taxon>Magnoliopsida</taxon>
        <taxon>Liliopsida</taxon>
        <taxon>Poales</taxon>
        <taxon>Poaceae</taxon>
        <taxon>BOP clade</taxon>
        <taxon>Oryzoideae</taxon>
        <taxon>Oryzeae</taxon>
        <taxon>Oryzinae</taxon>
        <taxon>Oryza</taxon>
        <taxon>Oryza meyeriana</taxon>
    </lineage>
</organism>
<accession>A0A6G1ET09</accession>
<dbReference type="GO" id="GO:0001682">
    <property type="term" value="P:tRNA 5'-leader removal"/>
    <property type="evidence" value="ECO:0007669"/>
    <property type="project" value="InterPro"/>
</dbReference>
<dbReference type="Proteomes" id="UP000479710">
    <property type="component" value="Unassembled WGS sequence"/>
</dbReference>